<keyword evidence="2" id="KW-0812">Transmembrane</keyword>
<keyword evidence="5" id="KW-1185">Reference proteome</keyword>
<protein>
    <submittedName>
        <fullName evidence="4">G5 domain-containing protein</fullName>
    </submittedName>
</protein>
<dbReference type="PROSITE" id="PS51109">
    <property type="entry name" value="G5"/>
    <property type="match status" value="1"/>
</dbReference>
<dbReference type="Gene3D" id="2.20.230.10">
    <property type="entry name" value="Resuscitation-promoting factor rpfb"/>
    <property type="match status" value="1"/>
</dbReference>
<keyword evidence="2" id="KW-0472">Membrane</keyword>
<dbReference type="InterPro" id="IPR011098">
    <property type="entry name" value="G5_dom"/>
</dbReference>
<evidence type="ECO:0000256" key="2">
    <source>
        <dbReference type="SAM" id="Phobius"/>
    </source>
</evidence>
<evidence type="ECO:0000256" key="1">
    <source>
        <dbReference type="ARBA" id="ARBA00022729"/>
    </source>
</evidence>
<feature type="transmembrane region" description="Helical" evidence="2">
    <location>
        <begin position="7"/>
        <end position="29"/>
    </location>
</feature>
<reference evidence="5" key="1">
    <citation type="submission" date="2016-10" db="EMBL/GenBank/DDBJ databases">
        <authorList>
            <person name="Varghese N."/>
            <person name="Submissions S."/>
        </authorList>
    </citation>
    <scope>NUCLEOTIDE SEQUENCE [LARGE SCALE GENOMIC DNA]</scope>
    <source>
        <strain evidence="5">VPI 5359</strain>
    </source>
</reference>
<feature type="domain" description="G5" evidence="3">
    <location>
        <begin position="227"/>
        <end position="307"/>
    </location>
</feature>
<gene>
    <name evidence="4" type="ORF">SAMN04488579_10463</name>
</gene>
<dbReference type="Pfam" id="PF01551">
    <property type="entry name" value="Peptidase_M23"/>
    <property type="match status" value="1"/>
</dbReference>
<dbReference type="PANTHER" id="PTHR21666:SF270">
    <property type="entry name" value="MUREIN HYDROLASE ACTIVATOR ENVC"/>
    <property type="match status" value="1"/>
</dbReference>
<dbReference type="CDD" id="cd12797">
    <property type="entry name" value="M23_peptidase"/>
    <property type="match status" value="1"/>
</dbReference>
<dbReference type="InterPro" id="IPR011055">
    <property type="entry name" value="Dup_hybrid_motif"/>
</dbReference>
<dbReference type="EMBL" id="FNOU01000004">
    <property type="protein sequence ID" value="SDX60452.1"/>
    <property type="molecule type" value="Genomic_DNA"/>
</dbReference>
<sequence length="443" mass="47396">MLEKREWVLIVGAVLVLFIGLFSTFGMGYQISMDGRIIGYTKDTQAFTDSLTRIDDIMKAAYGVDTAKVSDEFQIQHVPVFDKVESSESDFTRELVAKDHDVSVSGVAMSIDGKAAGNFVSEKQAQEALEAAVKTSAVVGENDRVVNYQIHSNITYQDKTFDVTEVRPTKEWGTLLAAGPSASEATTVQTVASAGVGQQVNRGAVTALDKVVEAESVQSEAEETPVLKMDVTKQSVIKEAIPYDVVRQEDSSLYVGQIQIRQPGQAGVREHVVESQYVDGVVTTQTQLSETVTKEPVAQIIAVGNNTYPTMGAKKGDFILPASGDVTSTDKSGSHAGYKAIDIAAAQGTPIYAPKDGTVTMAQEYGSYGLTVQVEADDGTVFLMAHNSEFKCSAGDRVSKGQVIALMGSTGNSSGPHCHFEIRIGGTQQCITDYFDLGLGDIV</sequence>
<evidence type="ECO:0000259" key="3">
    <source>
        <dbReference type="PROSITE" id="PS51109"/>
    </source>
</evidence>
<dbReference type="Proteomes" id="UP000199652">
    <property type="component" value="Unassembled WGS sequence"/>
</dbReference>
<dbReference type="SUPFAM" id="SSF51261">
    <property type="entry name" value="Duplicated hybrid motif"/>
    <property type="match status" value="1"/>
</dbReference>
<dbReference type="SMART" id="SM01208">
    <property type="entry name" value="G5"/>
    <property type="match status" value="1"/>
</dbReference>
<keyword evidence="1" id="KW-0732">Signal</keyword>
<dbReference type="InterPro" id="IPR016047">
    <property type="entry name" value="M23ase_b-sheet_dom"/>
</dbReference>
<dbReference type="STRING" id="1528.SAMN04488579_10463"/>
<evidence type="ECO:0000313" key="4">
    <source>
        <dbReference type="EMBL" id="SDX60452.1"/>
    </source>
</evidence>
<dbReference type="Gene3D" id="2.70.70.10">
    <property type="entry name" value="Glucose Permease (Domain IIA)"/>
    <property type="match status" value="1"/>
</dbReference>
<dbReference type="GO" id="GO:0004222">
    <property type="term" value="F:metalloendopeptidase activity"/>
    <property type="evidence" value="ECO:0007669"/>
    <property type="project" value="TreeGrafter"/>
</dbReference>
<proteinExistence type="predicted"/>
<name>A0A1H3D1S8_EUBBA</name>
<dbReference type="Pfam" id="PF07501">
    <property type="entry name" value="G5"/>
    <property type="match status" value="1"/>
</dbReference>
<keyword evidence="2" id="KW-1133">Transmembrane helix</keyword>
<dbReference type="AlphaFoldDB" id="A0A1H3D1S8"/>
<dbReference type="InterPro" id="IPR050570">
    <property type="entry name" value="Cell_wall_metabolism_enzyme"/>
</dbReference>
<dbReference type="PANTHER" id="PTHR21666">
    <property type="entry name" value="PEPTIDASE-RELATED"/>
    <property type="match status" value="1"/>
</dbReference>
<evidence type="ECO:0000313" key="5">
    <source>
        <dbReference type="Proteomes" id="UP000199652"/>
    </source>
</evidence>
<accession>A0A1H3D1S8</accession>
<organism evidence="4 5">
    <name type="scientific">Eubacterium barkeri</name>
    <name type="common">Clostridium barkeri</name>
    <dbReference type="NCBI Taxonomy" id="1528"/>
    <lineage>
        <taxon>Bacteria</taxon>
        <taxon>Bacillati</taxon>
        <taxon>Bacillota</taxon>
        <taxon>Clostridia</taxon>
        <taxon>Eubacteriales</taxon>
        <taxon>Eubacteriaceae</taxon>
        <taxon>Eubacterium</taxon>
    </lineage>
</organism>